<dbReference type="PANTHER" id="PTHR37412:SF2">
    <property type="entry name" value="C2 DOMAIN-CONTAINING PROTEIN 5"/>
    <property type="match status" value="1"/>
</dbReference>
<evidence type="ECO:0000256" key="1">
    <source>
        <dbReference type="ARBA" id="ARBA00004156"/>
    </source>
</evidence>
<dbReference type="GO" id="GO:0031340">
    <property type="term" value="P:positive regulation of vesicle fusion"/>
    <property type="evidence" value="ECO:0007669"/>
    <property type="project" value="UniProtKB-ARBA"/>
</dbReference>
<feature type="region of interest" description="Disordered" evidence="16">
    <location>
        <begin position="250"/>
        <end position="289"/>
    </location>
</feature>
<evidence type="ECO:0000256" key="12">
    <source>
        <dbReference type="ARBA" id="ARBA00023136"/>
    </source>
</evidence>
<evidence type="ECO:0000256" key="5">
    <source>
        <dbReference type="ARBA" id="ARBA00022448"/>
    </source>
</evidence>
<dbReference type="Ensembl" id="ENSONIT00000074331.1">
    <property type="protein sequence ID" value="ENSONIP00000062967.1"/>
    <property type="gene ID" value="ENSONIG00000015029.2"/>
</dbReference>
<dbReference type="InterPro" id="IPR035439">
    <property type="entry name" value="UPF0145_dom_sf"/>
</dbReference>
<evidence type="ECO:0000256" key="14">
    <source>
        <dbReference type="ARBA" id="ARBA00023329"/>
    </source>
</evidence>
<dbReference type="InterPro" id="IPR056430">
    <property type="entry name" value="C2CD5_YbjQ-like_dom"/>
</dbReference>
<keyword evidence="19" id="KW-1185">Reference proteome</keyword>
<comment type="subcellular location">
    <subcellularLocation>
        <location evidence="2">Cell membrane</location>
    </subcellularLocation>
    <subcellularLocation>
        <location evidence="3">Cell projection</location>
        <location evidence="3">Ruffle</location>
    </subcellularLocation>
    <subcellularLocation>
        <location evidence="4">Cytoplasm</location>
        <location evidence="4">Cell cortex</location>
    </subcellularLocation>
    <subcellularLocation>
        <location evidence="1">Cytoplasmic vesicle membrane</location>
    </subcellularLocation>
</comment>
<dbReference type="Pfam" id="PF23028">
    <property type="entry name" value="YbjQ_3"/>
    <property type="match status" value="1"/>
</dbReference>
<reference evidence="18" key="2">
    <citation type="submission" date="2025-08" db="UniProtKB">
        <authorList>
            <consortium name="Ensembl"/>
        </authorList>
    </citation>
    <scope>IDENTIFICATION</scope>
</reference>
<dbReference type="GO" id="GO:0005886">
    <property type="term" value="C:plasma membrane"/>
    <property type="evidence" value="ECO:0007669"/>
    <property type="project" value="UniProtKB-SubCell"/>
</dbReference>
<dbReference type="GeneTree" id="ENSGT00390000000212"/>
<evidence type="ECO:0000259" key="17">
    <source>
        <dbReference type="PROSITE" id="PS50004"/>
    </source>
</evidence>
<accession>A0A669DQZ0</accession>
<feature type="domain" description="C2" evidence="17">
    <location>
        <begin position="1"/>
        <end position="109"/>
    </location>
</feature>
<evidence type="ECO:0000256" key="7">
    <source>
        <dbReference type="ARBA" id="ARBA00022490"/>
    </source>
</evidence>
<reference evidence="18" key="3">
    <citation type="submission" date="2025-09" db="UniProtKB">
        <authorList>
            <consortium name="Ensembl"/>
        </authorList>
    </citation>
    <scope>IDENTIFICATION</scope>
</reference>
<organism evidence="18 19">
    <name type="scientific">Oreochromis niloticus</name>
    <name type="common">Nile tilapia</name>
    <name type="synonym">Tilapia nilotica</name>
    <dbReference type="NCBI Taxonomy" id="8128"/>
    <lineage>
        <taxon>Eukaryota</taxon>
        <taxon>Metazoa</taxon>
        <taxon>Chordata</taxon>
        <taxon>Craniata</taxon>
        <taxon>Vertebrata</taxon>
        <taxon>Euteleostomi</taxon>
        <taxon>Actinopterygii</taxon>
        <taxon>Neopterygii</taxon>
        <taxon>Teleostei</taxon>
        <taxon>Neoteleostei</taxon>
        <taxon>Acanthomorphata</taxon>
        <taxon>Ovalentaria</taxon>
        <taxon>Cichlomorphae</taxon>
        <taxon>Cichliformes</taxon>
        <taxon>Cichlidae</taxon>
        <taxon>African cichlids</taxon>
        <taxon>Pseudocrenilabrinae</taxon>
        <taxon>Oreochromini</taxon>
        <taxon>Oreochromis</taxon>
    </lineage>
</organism>
<dbReference type="SUPFAM" id="SSF49562">
    <property type="entry name" value="C2 domain (Calcium/lipid-binding domain, CaLB)"/>
    <property type="match status" value="1"/>
</dbReference>
<dbReference type="SMART" id="SM00239">
    <property type="entry name" value="C2"/>
    <property type="match status" value="1"/>
</dbReference>
<dbReference type="GO" id="GO:0005544">
    <property type="term" value="F:calcium-dependent phospholipid binding"/>
    <property type="evidence" value="ECO:0007669"/>
    <property type="project" value="InterPro"/>
</dbReference>
<dbReference type="GO" id="GO:0065002">
    <property type="term" value="P:intracellular protein transmembrane transport"/>
    <property type="evidence" value="ECO:0007669"/>
    <property type="project" value="TreeGrafter"/>
</dbReference>
<dbReference type="InterPro" id="IPR037785">
    <property type="entry name" value="C2_C2CD5"/>
</dbReference>
<keyword evidence="9" id="KW-0106">Calcium</keyword>
<dbReference type="PANTHER" id="PTHR37412">
    <property type="entry name" value="C2 DOMAIN-CONTAINING PROTEIN 5"/>
    <property type="match status" value="1"/>
</dbReference>
<dbReference type="SUPFAM" id="SSF117782">
    <property type="entry name" value="YbjQ-like"/>
    <property type="match status" value="1"/>
</dbReference>
<dbReference type="GO" id="GO:0005509">
    <property type="term" value="F:calcium ion binding"/>
    <property type="evidence" value="ECO:0007669"/>
    <property type="project" value="UniProtKB-ARBA"/>
</dbReference>
<evidence type="ECO:0000256" key="8">
    <source>
        <dbReference type="ARBA" id="ARBA00022723"/>
    </source>
</evidence>
<feature type="region of interest" description="Disordered" evidence="16">
    <location>
        <begin position="873"/>
        <end position="894"/>
    </location>
</feature>
<keyword evidence="13" id="KW-0966">Cell projection</keyword>
<dbReference type="GO" id="GO:0001726">
    <property type="term" value="C:ruffle"/>
    <property type="evidence" value="ECO:0007669"/>
    <property type="project" value="UniProtKB-SubCell"/>
</dbReference>
<dbReference type="InterPro" id="IPR057815">
    <property type="entry name" value="C2CD5_C"/>
</dbReference>
<evidence type="ECO:0000256" key="3">
    <source>
        <dbReference type="ARBA" id="ARBA00004466"/>
    </source>
</evidence>
<dbReference type="GO" id="GO:0072659">
    <property type="term" value="P:protein localization to plasma membrane"/>
    <property type="evidence" value="ECO:0007669"/>
    <property type="project" value="TreeGrafter"/>
</dbReference>
<dbReference type="InterPro" id="IPR056431">
    <property type="entry name" value="C2CD5_YbjQ-rel_dom"/>
</dbReference>
<evidence type="ECO:0000313" key="19">
    <source>
        <dbReference type="Proteomes" id="UP000005207"/>
    </source>
</evidence>
<dbReference type="GO" id="GO:0090314">
    <property type="term" value="P:positive regulation of protein targeting to membrane"/>
    <property type="evidence" value="ECO:0007669"/>
    <property type="project" value="TreeGrafter"/>
</dbReference>
<protein>
    <recommendedName>
        <fullName evidence="15">C2 domain-containing protein 5</fullName>
    </recommendedName>
</protein>
<dbReference type="FunFam" id="2.60.40.150:FF:000020">
    <property type="entry name" value="C2 calcium dependent domain containing 5"/>
    <property type="match status" value="1"/>
</dbReference>
<keyword evidence="12" id="KW-0472">Membrane</keyword>
<evidence type="ECO:0000256" key="9">
    <source>
        <dbReference type="ARBA" id="ARBA00022837"/>
    </source>
</evidence>
<reference evidence="19" key="1">
    <citation type="submission" date="2012-01" db="EMBL/GenBank/DDBJ databases">
        <title>The Genome Sequence of Oreochromis niloticus (Nile Tilapia).</title>
        <authorList>
            <consortium name="Broad Institute Genome Assembly Team"/>
            <consortium name="Broad Institute Sequencing Platform"/>
            <person name="Di Palma F."/>
            <person name="Johnson J."/>
            <person name="Lander E.S."/>
            <person name="Lindblad-Toh K."/>
        </authorList>
    </citation>
    <scope>NUCLEOTIDE SEQUENCE [LARGE SCALE GENOMIC DNA]</scope>
</reference>
<dbReference type="InterPro" id="IPR038983">
    <property type="entry name" value="C2CD5"/>
</dbReference>
<keyword evidence="7" id="KW-0963">Cytoplasm</keyword>
<dbReference type="PROSITE" id="PS50004">
    <property type="entry name" value="C2"/>
    <property type="match status" value="1"/>
</dbReference>
<dbReference type="AlphaFoldDB" id="A0A669DQZ0"/>
<evidence type="ECO:0000313" key="18">
    <source>
        <dbReference type="Ensembl" id="ENSONIP00000062967.1"/>
    </source>
</evidence>
<sequence length="1026" mass="112348">MPGKLKAKIVAGRHLPVMDRASDLTDAFVEVKFGNTTFKTDVCPKSLNPQWNSEWFKFEVDDEDLQDEPLQITVLDHDTYSANDAIGKVYIDIDPLLYSEAASVISGWFPIYDTIHGIRGEINVIVKVELFNDLNRFRQSSCGVKFFCTTCIPQCYRATLVHGFVEELVVNEDPEYQWIDRIRTPRASNEARQRLISLMSGELQRKIGLKVLEMGGNAVVGYLQCFDLEGESGLVVRAIGTACTLDKLSSGSAPNTNTHMHPNTAPASNACNSPSKDGKESPLAHGCRSTHNSPVHSVCSSQRLSQNFSVSVPTLIFTGMGSGGSAGKEAGPLRTLLRQQTQTALEQREFPFFTLTSFPPGFLLHVGGVVSARSVKLLDRIHNPDEPETRDAWWEEIRQEIKSHARALGCHAVVGYSESTSICEEVCILSASGTAAILNPRYMREGCLDIGCTDHRFEDPSPPSCGFCHIPYDELNMPFPAQLTYCYHCRRQKVPDVLFTTIDLPSEAAVAGKGCLIQARLCRLKKKAQGETNATAISNLLPFMEYELHTQLMNKLKLRSMNALFGLHIQISVGENMLLGLASATGVYLTALPAPGGIQIAGKTPGDLSNEHISSIQKRINDTIAVNKELYQINPPKLFALDPEVFCGINMELAEEGVGSPIPEPRHRSRLFRSHSESSDELSELDLSHGKKDAFVLEIDDTDAVEDIHSLLIDAPPPTGFYSCNTENMPGISNWTSGVQMFTSVRVLRLSNANLTNQGLNKIFTDLCENLLKSFYFKLRSMIPCCLCHLNFTVAVPEEELIQVTVTAVAMTYDKEQTQEKTAEKPVNKGSLEAEEQLQFPLELCADSSSSNIQTASKISGVAESTNISPRVSSLERCSPLQEGRSRSLRSSRSFGGSSVTVVKMTPLSFLPGIRIIKYLGIINMFFIRETTSLREEGGVSGFLHSFIAEVFAMVRAHVAALGGNAVVSYSMKECVFMENPNKNQAQCLINVSGDAVICISETDQESSASTANTGQTGGGGTDGAT</sequence>
<gene>
    <name evidence="18" type="primary">C2CD5</name>
    <name evidence="18" type="synonym">c2cd5</name>
</gene>
<keyword evidence="10" id="KW-0653">Protein transport</keyword>
<evidence type="ECO:0000256" key="13">
    <source>
        <dbReference type="ARBA" id="ARBA00023273"/>
    </source>
</evidence>
<keyword evidence="5" id="KW-0813">Transport</keyword>
<evidence type="ECO:0000256" key="6">
    <source>
        <dbReference type="ARBA" id="ARBA00022475"/>
    </source>
</evidence>
<dbReference type="Gene3D" id="2.60.40.150">
    <property type="entry name" value="C2 domain"/>
    <property type="match status" value="1"/>
</dbReference>
<feature type="compositionally biased region" description="Polar residues" evidence="16">
    <location>
        <begin position="250"/>
        <end position="275"/>
    </location>
</feature>
<evidence type="ECO:0000256" key="15">
    <source>
        <dbReference type="ARBA" id="ARBA00068078"/>
    </source>
</evidence>
<dbReference type="Pfam" id="PF23025">
    <property type="entry name" value="YbjQ_2"/>
    <property type="match status" value="3"/>
</dbReference>
<evidence type="ECO:0000256" key="11">
    <source>
        <dbReference type="ARBA" id="ARBA00023121"/>
    </source>
</evidence>
<dbReference type="CDD" id="cd08688">
    <property type="entry name" value="C2_KIAA0528-like"/>
    <property type="match status" value="1"/>
</dbReference>
<evidence type="ECO:0000256" key="2">
    <source>
        <dbReference type="ARBA" id="ARBA00004236"/>
    </source>
</evidence>
<evidence type="ECO:0000256" key="16">
    <source>
        <dbReference type="SAM" id="MobiDB-lite"/>
    </source>
</evidence>
<dbReference type="GO" id="GO:0005938">
    <property type="term" value="C:cell cortex"/>
    <property type="evidence" value="ECO:0007669"/>
    <property type="project" value="UniProtKB-SubCell"/>
</dbReference>
<dbReference type="Proteomes" id="UP000005207">
    <property type="component" value="Linkage group LG7"/>
</dbReference>
<keyword evidence="8" id="KW-0479">Metal-binding</keyword>
<dbReference type="Pfam" id="PF23128">
    <property type="entry name" value="YbjQ_4"/>
    <property type="match status" value="1"/>
</dbReference>
<evidence type="ECO:0000256" key="10">
    <source>
        <dbReference type="ARBA" id="ARBA00022927"/>
    </source>
</evidence>
<dbReference type="InterPro" id="IPR000008">
    <property type="entry name" value="C2_dom"/>
</dbReference>
<dbReference type="GO" id="GO:0030659">
    <property type="term" value="C:cytoplasmic vesicle membrane"/>
    <property type="evidence" value="ECO:0007669"/>
    <property type="project" value="UniProtKB-SubCell"/>
</dbReference>
<evidence type="ECO:0000256" key="4">
    <source>
        <dbReference type="ARBA" id="ARBA00004544"/>
    </source>
</evidence>
<dbReference type="InterPro" id="IPR035892">
    <property type="entry name" value="C2_domain_sf"/>
</dbReference>
<dbReference type="Pfam" id="PF00168">
    <property type="entry name" value="C2"/>
    <property type="match status" value="1"/>
</dbReference>
<keyword evidence="14" id="KW-0968">Cytoplasmic vesicle</keyword>
<dbReference type="GO" id="GO:0010828">
    <property type="term" value="P:positive regulation of D-glucose transmembrane transport"/>
    <property type="evidence" value="ECO:0007669"/>
    <property type="project" value="TreeGrafter"/>
</dbReference>
<keyword evidence="11" id="KW-0446">Lipid-binding</keyword>
<name>A0A669DQZ0_ORENI</name>
<dbReference type="GO" id="GO:0008286">
    <property type="term" value="P:insulin receptor signaling pathway"/>
    <property type="evidence" value="ECO:0007669"/>
    <property type="project" value="UniProtKB-ARBA"/>
</dbReference>
<proteinExistence type="predicted"/>
<keyword evidence="6" id="KW-1003">Cell membrane</keyword>